<dbReference type="AlphaFoldDB" id="A0A1F5NQH3"/>
<proteinExistence type="predicted"/>
<evidence type="ECO:0000313" key="1">
    <source>
        <dbReference type="EMBL" id="OGE79936.1"/>
    </source>
</evidence>
<gene>
    <name evidence="1" type="ORF">A2826_00090</name>
</gene>
<name>A0A1F5NQH3_9BACT</name>
<reference evidence="1 2" key="1">
    <citation type="journal article" date="2016" name="Nat. Commun.">
        <title>Thousands of microbial genomes shed light on interconnected biogeochemical processes in an aquifer system.</title>
        <authorList>
            <person name="Anantharaman K."/>
            <person name="Brown C.T."/>
            <person name="Hug L.A."/>
            <person name="Sharon I."/>
            <person name="Castelle C.J."/>
            <person name="Probst A.J."/>
            <person name="Thomas B.C."/>
            <person name="Singh A."/>
            <person name="Wilkins M.J."/>
            <person name="Karaoz U."/>
            <person name="Brodie E.L."/>
            <person name="Williams K.H."/>
            <person name="Hubbard S.S."/>
            <person name="Banfield J.F."/>
        </authorList>
    </citation>
    <scope>NUCLEOTIDE SEQUENCE [LARGE SCALE GENOMIC DNA]</scope>
</reference>
<accession>A0A1F5NQH3</accession>
<dbReference type="EMBL" id="MFEI01000043">
    <property type="protein sequence ID" value="OGE79936.1"/>
    <property type="molecule type" value="Genomic_DNA"/>
</dbReference>
<protein>
    <submittedName>
        <fullName evidence="1">Uncharacterized protein</fullName>
    </submittedName>
</protein>
<organism evidence="1 2">
    <name type="scientific">Candidatus Doudnabacteria bacterium RIFCSPHIGHO2_01_FULL_43_23</name>
    <dbReference type="NCBI Taxonomy" id="1817822"/>
    <lineage>
        <taxon>Bacteria</taxon>
        <taxon>Candidatus Doudnaibacteriota</taxon>
    </lineage>
</organism>
<dbReference type="Proteomes" id="UP000177912">
    <property type="component" value="Unassembled WGS sequence"/>
</dbReference>
<sequence>MNVQPRRVYVFPLANGFASQGKRCDCHYSLPAFRLAISRYRELRVQGVDAYVVIMNNRVRNASSGRLLVDVMCSDVRSLLGDDYDERRLFVTSLPSYGGVMDARTVANEVLKTRLINEGRLAETILVGYSGIIRDYIEIVYKMVARQVFAMDWEFKYEVADFLPQESEASIKRYELQTYVANFVSKAPRLLFWPYYFANWVVTLPRRRHFTVTVVPAETR</sequence>
<dbReference type="STRING" id="1817822.A2826_00090"/>
<comment type="caution">
    <text evidence="1">The sequence shown here is derived from an EMBL/GenBank/DDBJ whole genome shotgun (WGS) entry which is preliminary data.</text>
</comment>
<evidence type="ECO:0000313" key="2">
    <source>
        <dbReference type="Proteomes" id="UP000177912"/>
    </source>
</evidence>